<proteinExistence type="predicted"/>
<evidence type="ECO:0000313" key="2">
    <source>
        <dbReference type="Proteomes" id="UP000324091"/>
    </source>
</evidence>
<dbReference type="AlphaFoldDB" id="A0A5C6MID3"/>
<dbReference type="PANTHER" id="PTHR47773">
    <property type="entry name" value="SI:DKEY-9I5.2-RELATED"/>
    <property type="match status" value="1"/>
</dbReference>
<dbReference type="Proteomes" id="UP000324091">
    <property type="component" value="Unassembled WGS sequence"/>
</dbReference>
<reference evidence="1 2" key="1">
    <citation type="submission" date="2019-04" db="EMBL/GenBank/DDBJ databases">
        <title>Chromosome genome assembly for Takifugu flavidus.</title>
        <authorList>
            <person name="Xiao S."/>
        </authorList>
    </citation>
    <scope>NUCLEOTIDE SEQUENCE [LARGE SCALE GENOMIC DNA]</scope>
    <source>
        <strain evidence="1">HTHZ2018</strain>
        <tissue evidence="1">Muscle</tissue>
    </source>
</reference>
<keyword evidence="2" id="KW-1185">Reference proteome</keyword>
<comment type="caution">
    <text evidence="1">The sequence shown here is derived from an EMBL/GenBank/DDBJ whole genome shotgun (WGS) entry which is preliminary data.</text>
</comment>
<sequence>EDVCGPNHLPGYEHVEELSRLLVDVALEEGKLAISNSTRQRVIAAWNGLHLHDRSIHQFDSLHSARWGNALFGRTNGDPAESSLVQKLKFSKRRSAAHLLGSRKNRLMYCFVKQLWLHPHCRVKAGGLPQKHLLTTLHQRVQKRVTVDDAELSKLGILILKINILTQRPVQSVKSSVLLTDKRPHKLIFDDTSPYQYPTSTLLASESDWSCLPFTDPATGPSVWPIKTHSHFISP</sequence>
<accession>A0A5C6MID3</accession>
<evidence type="ECO:0000313" key="1">
    <source>
        <dbReference type="EMBL" id="TWW54896.1"/>
    </source>
</evidence>
<dbReference type="EMBL" id="RHFK02000048">
    <property type="protein sequence ID" value="TWW54896.1"/>
    <property type="molecule type" value="Genomic_DNA"/>
</dbReference>
<gene>
    <name evidence="1" type="ORF">D4764_0276320</name>
</gene>
<dbReference type="PANTHER" id="PTHR47773:SF1">
    <property type="entry name" value="C2H2-TYPE DOMAIN-CONTAINING PROTEIN"/>
    <property type="match status" value="1"/>
</dbReference>
<organism evidence="1 2">
    <name type="scientific">Takifugu flavidus</name>
    <name type="common">sansaifugu</name>
    <dbReference type="NCBI Taxonomy" id="433684"/>
    <lineage>
        <taxon>Eukaryota</taxon>
        <taxon>Metazoa</taxon>
        <taxon>Chordata</taxon>
        <taxon>Craniata</taxon>
        <taxon>Vertebrata</taxon>
        <taxon>Euteleostomi</taxon>
        <taxon>Actinopterygii</taxon>
        <taxon>Neopterygii</taxon>
        <taxon>Teleostei</taxon>
        <taxon>Neoteleostei</taxon>
        <taxon>Acanthomorphata</taxon>
        <taxon>Eupercaria</taxon>
        <taxon>Tetraodontiformes</taxon>
        <taxon>Tetradontoidea</taxon>
        <taxon>Tetraodontidae</taxon>
        <taxon>Takifugu</taxon>
    </lineage>
</organism>
<name>A0A5C6MID3_9TELE</name>
<protein>
    <submittedName>
        <fullName evidence="1">Uncharacterized protein</fullName>
    </submittedName>
</protein>
<feature type="non-terminal residue" evidence="1">
    <location>
        <position position="1"/>
    </location>
</feature>